<sequence>MRVEPRQPSPRRRRRIALLTTLAVVVVLLLAAGGVLGGGWYYSGQLLEPANAQPGYGDTSAGPAGDEAKPAVLLEESEDTVLPGTWGLVWQGGTARVGPVQGRPGGKVQRPLVEGSAPPAGTKVRMQASVWTTDPRAAHGLDYTDVKIPTELGDAPAWFVPGTSTTWAITVHGRAGARTEALRVMPQLHERGLPVLAVTYRNDGAEGAPASPDGLYHLGGTEWRDVEAAIRYAQGRGATRVLLYGWSMGGAIVGQVLARSPLAGAVVGVVLDAPVTNWTKTLQLQAANRGVPTAIVPVAELVSDWRADIGFDRFDLVANPPPVKPRTLIFHGNADGTVPVQASRDLAAAAARLQWPLQYVEVPGADHTAEWNVDPDAYARTLGDFLTTVIGAS</sequence>
<reference evidence="3 4" key="1">
    <citation type="submission" date="2018-03" db="EMBL/GenBank/DDBJ databases">
        <title>Genomic Encyclopedia of Archaeal and Bacterial Type Strains, Phase II (KMG-II): from individual species to whole genera.</title>
        <authorList>
            <person name="Goeker M."/>
        </authorList>
    </citation>
    <scope>NUCLEOTIDE SEQUENCE [LARGE SCALE GENOMIC DNA]</scope>
    <source>
        <strain evidence="3 4">DSM 44720</strain>
    </source>
</reference>
<feature type="region of interest" description="Disordered" evidence="1">
    <location>
        <begin position="97"/>
        <end position="120"/>
    </location>
</feature>
<dbReference type="PANTHER" id="PTHR12277:SF79">
    <property type="entry name" value="XAA-PRO DIPEPTIDYL-PEPTIDASE-RELATED"/>
    <property type="match status" value="1"/>
</dbReference>
<evidence type="ECO:0000313" key="3">
    <source>
        <dbReference type="EMBL" id="PRY46647.1"/>
    </source>
</evidence>
<protein>
    <recommendedName>
        <fullName evidence="2">Peptidase S9 prolyl oligopeptidase catalytic domain-containing protein</fullName>
    </recommendedName>
</protein>
<keyword evidence="4" id="KW-1185">Reference proteome</keyword>
<dbReference type="PANTHER" id="PTHR12277">
    <property type="entry name" value="ALPHA/BETA HYDROLASE DOMAIN-CONTAINING PROTEIN"/>
    <property type="match status" value="1"/>
</dbReference>
<organism evidence="3 4">
    <name type="scientific">Umezawaea tangerina</name>
    <dbReference type="NCBI Taxonomy" id="84725"/>
    <lineage>
        <taxon>Bacteria</taxon>
        <taxon>Bacillati</taxon>
        <taxon>Actinomycetota</taxon>
        <taxon>Actinomycetes</taxon>
        <taxon>Pseudonocardiales</taxon>
        <taxon>Pseudonocardiaceae</taxon>
        <taxon>Umezawaea</taxon>
    </lineage>
</organism>
<dbReference type="GO" id="GO:0006508">
    <property type="term" value="P:proteolysis"/>
    <property type="evidence" value="ECO:0007669"/>
    <property type="project" value="InterPro"/>
</dbReference>
<evidence type="ECO:0000259" key="2">
    <source>
        <dbReference type="Pfam" id="PF00326"/>
    </source>
</evidence>
<dbReference type="AlphaFoldDB" id="A0A2T0TLY0"/>
<accession>A0A2T0TLY0</accession>
<dbReference type="GO" id="GO:0008236">
    <property type="term" value="F:serine-type peptidase activity"/>
    <property type="evidence" value="ECO:0007669"/>
    <property type="project" value="InterPro"/>
</dbReference>
<dbReference type="InterPro" id="IPR001375">
    <property type="entry name" value="Peptidase_S9_cat"/>
</dbReference>
<dbReference type="Pfam" id="PF00326">
    <property type="entry name" value="Peptidase_S9"/>
    <property type="match status" value="1"/>
</dbReference>
<feature type="domain" description="Peptidase S9 prolyl oligopeptidase catalytic" evidence="2">
    <location>
        <begin position="188"/>
        <end position="390"/>
    </location>
</feature>
<dbReference type="Proteomes" id="UP000239494">
    <property type="component" value="Unassembled WGS sequence"/>
</dbReference>
<dbReference type="Gene3D" id="3.40.50.1820">
    <property type="entry name" value="alpha/beta hydrolase"/>
    <property type="match status" value="1"/>
</dbReference>
<name>A0A2T0TLY0_9PSEU</name>
<evidence type="ECO:0000256" key="1">
    <source>
        <dbReference type="SAM" id="MobiDB-lite"/>
    </source>
</evidence>
<gene>
    <name evidence="3" type="ORF">CLV43_101926</name>
</gene>
<evidence type="ECO:0000313" key="4">
    <source>
        <dbReference type="Proteomes" id="UP000239494"/>
    </source>
</evidence>
<dbReference type="SUPFAM" id="SSF53474">
    <property type="entry name" value="alpha/beta-Hydrolases"/>
    <property type="match status" value="1"/>
</dbReference>
<comment type="caution">
    <text evidence="3">The sequence shown here is derived from an EMBL/GenBank/DDBJ whole genome shotgun (WGS) entry which is preliminary data.</text>
</comment>
<dbReference type="EMBL" id="PVTF01000001">
    <property type="protein sequence ID" value="PRY46647.1"/>
    <property type="molecule type" value="Genomic_DNA"/>
</dbReference>
<proteinExistence type="predicted"/>
<dbReference type="InterPro" id="IPR029058">
    <property type="entry name" value="AB_hydrolase_fold"/>
</dbReference>